<evidence type="ECO:0000256" key="5">
    <source>
        <dbReference type="ARBA" id="ARBA00023098"/>
    </source>
</evidence>
<evidence type="ECO:0000256" key="2">
    <source>
        <dbReference type="ARBA" id="ARBA00022516"/>
    </source>
</evidence>
<evidence type="ECO:0000256" key="7">
    <source>
        <dbReference type="HAMAP-Rule" id="MF_01217"/>
    </source>
</evidence>
<dbReference type="PROSITE" id="PS50075">
    <property type="entry name" value="CARRIER"/>
    <property type="match status" value="1"/>
</dbReference>
<dbReference type="GO" id="GO:0000035">
    <property type="term" value="F:acyl binding"/>
    <property type="evidence" value="ECO:0007669"/>
    <property type="project" value="TreeGrafter"/>
</dbReference>
<evidence type="ECO:0000259" key="10">
    <source>
        <dbReference type="PROSITE" id="PS50075"/>
    </source>
</evidence>
<dbReference type="NCBIfam" id="NF002148">
    <property type="entry name" value="PRK00982.1-2"/>
    <property type="match status" value="1"/>
</dbReference>
<dbReference type="OrthoDB" id="9804551at2"/>
<evidence type="ECO:0000256" key="8">
    <source>
        <dbReference type="NCBIfam" id="TIGR00517"/>
    </source>
</evidence>
<dbReference type="Pfam" id="PF00550">
    <property type="entry name" value="PP-binding"/>
    <property type="match status" value="1"/>
</dbReference>
<dbReference type="PANTHER" id="PTHR20863:SF76">
    <property type="entry name" value="CARRIER DOMAIN-CONTAINING PROTEIN"/>
    <property type="match status" value="1"/>
</dbReference>
<name>U7D6W0_9BACT</name>
<evidence type="ECO:0000256" key="9">
    <source>
        <dbReference type="RuleBase" id="RU003545"/>
    </source>
</evidence>
<dbReference type="SUPFAM" id="SSF47336">
    <property type="entry name" value="ACP-like"/>
    <property type="match status" value="1"/>
</dbReference>
<evidence type="ECO:0000256" key="3">
    <source>
        <dbReference type="ARBA" id="ARBA00022553"/>
    </source>
</evidence>
<dbReference type="InterPro" id="IPR006162">
    <property type="entry name" value="Ppantetheine_attach_site"/>
</dbReference>
<comment type="pathway">
    <text evidence="7 9">Lipid metabolism; fatty acid biosynthesis.</text>
</comment>
<dbReference type="AlphaFoldDB" id="U7D6W0"/>
<dbReference type="PROSITE" id="PS00012">
    <property type="entry name" value="PHOSPHOPANTETHEINE"/>
    <property type="match status" value="1"/>
</dbReference>
<keyword evidence="5 7" id="KW-0443">Lipid metabolism</keyword>
<dbReference type="PATRIC" id="fig|1313304.3.peg.687"/>
<keyword evidence="2 7" id="KW-0444">Lipid biosynthesis</keyword>
<feature type="modified residue" description="O-(pantetheine 4'-phosphoryl)serine" evidence="7">
    <location>
        <position position="37"/>
    </location>
</feature>
<organism evidence="11 12">
    <name type="scientific">Chitinivibrio alkaliphilus ACht1</name>
    <dbReference type="NCBI Taxonomy" id="1313304"/>
    <lineage>
        <taxon>Bacteria</taxon>
        <taxon>Pseudomonadati</taxon>
        <taxon>Fibrobacterota</taxon>
        <taxon>Chitinivibrionia</taxon>
        <taxon>Chitinivibrionales</taxon>
        <taxon>Chitinivibrionaceae</taxon>
        <taxon>Chitinivibrio</taxon>
    </lineage>
</organism>
<keyword evidence="12" id="KW-1185">Reference proteome</keyword>
<comment type="PTM">
    <text evidence="7">4'-phosphopantetheine is transferred from CoA to a specific serine of apo-ACP by AcpS. This modification is essential for activity because fatty acids are bound in thioester linkage to the sulfhydryl of the prosthetic group.</text>
</comment>
<gene>
    <name evidence="7" type="primary">acpP</name>
    <name evidence="11" type="ORF">CALK_0717</name>
</gene>
<accession>U7D6W0</accession>
<evidence type="ECO:0000256" key="6">
    <source>
        <dbReference type="ARBA" id="ARBA00023160"/>
    </source>
</evidence>
<dbReference type="EMBL" id="ASJR01000005">
    <property type="protein sequence ID" value="ERP38700.1"/>
    <property type="molecule type" value="Genomic_DNA"/>
</dbReference>
<comment type="similarity">
    <text evidence="7">Belongs to the acyl carrier protein (ACP) family.</text>
</comment>
<reference evidence="11 12" key="1">
    <citation type="journal article" date="2013" name="Environ. Microbiol.">
        <title>Genome analysis of Chitinivibrio alkaliphilus gen. nov., sp. nov., a novel extremely haloalkaliphilic anaerobic chitinolytic bacterium from the candidate phylum Termite Group 3.</title>
        <authorList>
            <person name="Sorokin D.Y."/>
            <person name="Gumerov V.M."/>
            <person name="Rakitin A.L."/>
            <person name="Beletsky A.V."/>
            <person name="Damste J.S."/>
            <person name="Muyzer G."/>
            <person name="Mardanov A.V."/>
            <person name="Ravin N.V."/>
        </authorList>
    </citation>
    <scope>NUCLEOTIDE SEQUENCE [LARGE SCALE GENOMIC DNA]</scope>
    <source>
        <strain evidence="11 12">ACht1</strain>
    </source>
</reference>
<dbReference type="InterPro" id="IPR003231">
    <property type="entry name" value="ACP"/>
</dbReference>
<comment type="PTM">
    <text evidence="9">4'-phosphopantetheine is transferred from CoA to a specific serine of apo-ACP by acpS.</text>
</comment>
<dbReference type="GO" id="GO:0016020">
    <property type="term" value="C:membrane"/>
    <property type="evidence" value="ECO:0007669"/>
    <property type="project" value="GOC"/>
</dbReference>
<dbReference type="GO" id="GO:0005829">
    <property type="term" value="C:cytosol"/>
    <property type="evidence" value="ECO:0007669"/>
    <property type="project" value="TreeGrafter"/>
</dbReference>
<keyword evidence="3 7" id="KW-0597">Phosphoprotein</keyword>
<keyword evidence="6 7" id="KW-0275">Fatty acid biosynthesis</keyword>
<dbReference type="Gene3D" id="1.10.1200.10">
    <property type="entry name" value="ACP-like"/>
    <property type="match status" value="1"/>
</dbReference>
<dbReference type="STRING" id="1313304.CALK_0717"/>
<proteinExistence type="inferred from homology"/>
<dbReference type="InterPro" id="IPR009081">
    <property type="entry name" value="PP-bd_ACP"/>
</dbReference>
<evidence type="ECO:0000256" key="4">
    <source>
        <dbReference type="ARBA" id="ARBA00022832"/>
    </source>
</evidence>
<keyword evidence="1 7" id="KW-0596">Phosphopantetheine</keyword>
<dbReference type="UniPathway" id="UPA00094"/>
<dbReference type="NCBIfam" id="NF002150">
    <property type="entry name" value="PRK00982.1-4"/>
    <property type="match status" value="1"/>
</dbReference>
<comment type="subcellular location">
    <subcellularLocation>
        <location evidence="7">Cytoplasm</location>
    </subcellularLocation>
</comment>
<dbReference type="NCBIfam" id="TIGR00517">
    <property type="entry name" value="acyl_carrier"/>
    <property type="match status" value="1"/>
</dbReference>
<dbReference type="PANTHER" id="PTHR20863">
    <property type="entry name" value="ACYL CARRIER PROTEIN"/>
    <property type="match status" value="1"/>
</dbReference>
<keyword evidence="7" id="KW-0963">Cytoplasm</keyword>
<evidence type="ECO:0000256" key="1">
    <source>
        <dbReference type="ARBA" id="ARBA00022450"/>
    </source>
</evidence>
<comment type="caution">
    <text evidence="11">The sequence shown here is derived from an EMBL/GenBank/DDBJ whole genome shotgun (WGS) entry which is preliminary data.</text>
</comment>
<dbReference type="GO" id="GO:0000036">
    <property type="term" value="F:acyl carrier activity"/>
    <property type="evidence" value="ECO:0007669"/>
    <property type="project" value="UniProtKB-UniRule"/>
</dbReference>
<dbReference type="eggNOG" id="COG0236">
    <property type="taxonomic scope" value="Bacteria"/>
</dbReference>
<evidence type="ECO:0000313" key="11">
    <source>
        <dbReference type="EMBL" id="ERP38700.1"/>
    </source>
</evidence>
<dbReference type="Proteomes" id="UP000017148">
    <property type="component" value="Unassembled WGS sequence"/>
</dbReference>
<dbReference type="RefSeq" id="WP_022636235.1">
    <property type="nucleotide sequence ID" value="NZ_ASJR01000005.1"/>
</dbReference>
<comment type="function">
    <text evidence="7 9">Carrier of the growing fatty acid chain in fatty acid biosynthesis.</text>
</comment>
<sequence length="78" mass="8836">MSDNLKKVQEVVAEQLGIEESEVTAEKKFVEDLGADSLDLAELVMELEEKFEIEDGIPEEDSEKFATVQDVLDYVEKQ</sequence>
<protein>
    <recommendedName>
        <fullName evidence="7 8">Acyl carrier protein</fullName>
        <shortName evidence="7">ACP</shortName>
    </recommendedName>
</protein>
<feature type="domain" description="Carrier" evidence="10">
    <location>
        <begin position="2"/>
        <end position="78"/>
    </location>
</feature>
<dbReference type="InterPro" id="IPR036736">
    <property type="entry name" value="ACP-like_sf"/>
</dbReference>
<dbReference type="HAMAP" id="MF_01217">
    <property type="entry name" value="Acyl_carrier"/>
    <property type="match status" value="1"/>
</dbReference>
<keyword evidence="4 7" id="KW-0276">Fatty acid metabolism</keyword>
<dbReference type="GO" id="GO:0009245">
    <property type="term" value="P:lipid A biosynthetic process"/>
    <property type="evidence" value="ECO:0007669"/>
    <property type="project" value="TreeGrafter"/>
</dbReference>
<evidence type="ECO:0000313" key="12">
    <source>
        <dbReference type="Proteomes" id="UP000017148"/>
    </source>
</evidence>